<comment type="caution">
    <text evidence="1">The sequence shown here is derived from an EMBL/GenBank/DDBJ whole genome shotgun (WGS) entry which is preliminary data.</text>
</comment>
<sequence length="207" mass="22906">MEQQANITRLLLHHVHAPVTGTHFIRGILPASAPSAVTRVVVGEASAYTPDELIAYEIPLQWGNEPATVQDITALLRTLVTGTHIYSSDHITQVMGMVLVRVDPSALDTPVSTTDDRALKILRCFTQPSTEERPSPLLRGFCFLDENRLRLYFHAAELPEAVAVDVRPSNATTALLASLPSLLDEEQYWTDDDSDPHCTHVVDLTDW</sequence>
<evidence type="ECO:0000313" key="1">
    <source>
        <dbReference type="EMBL" id="MEW2366632.1"/>
    </source>
</evidence>
<keyword evidence="2" id="KW-1185">Reference proteome</keyword>
<gene>
    <name evidence="1" type="ORF">AB0887_32370</name>
</gene>
<dbReference type="Proteomes" id="UP001553843">
    <property type="component" value="Unassembled WGS sequence"/>
</dbReference>
<dbReference type="RefSeq" id="WP_359783107.1">
    <property type="nucleotide sequence ID" value="NZ_JBEYRR010000013.1"/>
</dbReference>
<proteinExistence type="predicted"/>
<evidence type="ECO:0000313" key="2">
    <source>
        <dbReference type="Proteomes" id="UP001553843"/>
    </source>
</evidence>
<protein>
    <submittedName>
        <fullName evidence="1">Uncharacterized protein</fullName>
    </submittedName>
</protein>
<reference evidence="1 2" key="1">
    <citation type="submission" date="2024-06" db="EMBL/GenBank/DDBJ databases">
        <title>The Natural Products Discovery Center: Release of the First 8490 Sequenced Strains for Exploring Actinobacteria Biosynthetic Diversity.</title>
        <authorList>
            <person name="Kalkreuter E."/>
            <person name="Kautsar S.A."/>
            <person name="Yang D."/>
            <person name="Bader C.D."/>
            <person name="Teijaro C.N."/>
            <person name="Fluegel L."/>
            <person name="Davis C.M."/>
            <person name="Simpson J.R."/>
            <person name="Lauterbach L."/>
            <person name="Steele A.D."/>
            <person name="Gui C."/>
            <person name="Meng S."/>
            <person name="Li G."/>
            <person name="Viehrig K."/>
            <person name="Ye F."/>
            <person name="Su P."/>
            <person name="Kiefer A.F."/>
            <person name="Nichols A."/>
            <person name="Cepeda A.J."/>
            <person name="Yan W."/>
            <person name="Fan B."/>
            <person name="Jiang Y."/>
            <person name="Adhikari A."/>
            <person name="Zheng C.-J."/>
            <person name="Schuster L."/>
            <person name="Cowan T.M."/>
            <person name="Smanski M.J."/>
            <person name="Chevrette M.G."/>
            <person name="De Carvalho L.P.S."/>
            <person name="Shen B."/>
        </authorList>
    </citation>
    <scope>NUCLEOTIDE SEQUENCE [LARGE SCALE GENOMIC DNA]</scope>
    <source>
        <strain evidence="1 2">NPDC047833</strain>
    </source>
</reference>
<dbReference type="EMBL" id="JBEYRS010000018">
    <property type="protein sequence ID" value="MEW2366632.1"/>
    <property type="molecule type" value="Genomic_DNA"/>
</dbReference>
<organism evidence="1 2">
    <name type="scientific">Streptomyces huasconensis</name>
    <dbReference type="NCBI Taxonomy" id="1854574"/>
    <lineage>
        <taxon>Bacteria</taxon>
        <taxon>Bacillati</taxon>
        <taxon>Actinomycetota</taxon>
        <taxon>Actinomycetes</taxon>
        <taxon>Kitasatosporales</taxon>
        <taxon>Streptomycetaceae</taxon>
        <taxon>Streptomyces</taxon>
    </lineage>
</organism>
<name>A0ABV3M7J6_9ACTN</name>
<accession>A0ABV3M7J6</accession>